<accession>A0A3V8I873</accession>
<dbReference type="EMBL" id="RSEO01000022">
    <property type="protein sequence ID" value="RXQ31553.1"/>
    <property type="molecule type" value="Genomic_DNA"/>
</dbReference>
<keyword evidence="1" id="KW-0472">Membrane</keyword>
<evidence type="ECO:0008006" key="4">
    <source>
        <dbReference type="Google" id="ProtNLM"/>
    </source>
</evidence>
<protein>
    <recommendedName>
        <fullName evidence="4">DUF4760 domain-containing protein</fullName>
    </recommendedName>
</protein>
<keyword evidence="1" id="KW-1133">Transmembrane helix</keyword>
<feature type="transmembrane region" description="Helical" evidence="1">
    <location>
        <begin position="12"/>
        <end position="29"/>
    </location>
</feature>
<dbReference type="Proteomes" id="UP000290660">
    <property type="component" value="Unassembled WGS sequence"/>
</dbReference>
<organism evidence="2 3">
    <name type="scientific">Salmonella enterica</name>
    <name type="common">Salmonella choleraesuis</name>
    <dbReference type="NCBI Taxonomy" id="28901"/>
    <lineage>
        <taxon>Bacteria</taxon>
        <taxon>Pseudomonadati</taxon>
        <taxon>Pseudomonadota</taxon>
        <taxon>Gammaproteobacteria</taxon>
        <taxon>Enterobacterales</taxon>
        <taxon>Enterobacteriaceae</taxon>
        <taxon>Salmonella</taxon>
    </lineage>
</organism>
<name>A0A3V8I873_SALER</name>
<reference evidence="2 3" key="1">
    <citation type="submission" date="2018-12" db="EMBL/GenBank/DDBJ databases">
        <title>Identification of serotype of rogose Salmonella by whole genome sequencing.</title>
        <authorList>
            <person name="Sacchi C.T."/>
            <person name="Goncalves C.R."/>
            <person name="Tiba-Casas M.R."/>
        </authorList>
    </citation>
    <scope>NUCLEOTIDE SEQUENCE [LARGE SCALE GENOMIC DNA]</scope>
    <source>
        <strain evidence="2 3">169_17</strain>
    </source>
</reference>
<evidence type="ECO:0000313" key="2">
    <source>
        <dbReference type="EMBL" id="RXQ31553.1"/>
    </source>
</evidence>
<comment type="caution">
    <text evidence="2">The sequence shown here is derived from an EMBL/GenBank/DDBJ whole genome shotgun (WGS) entry which is preliminary data.</text>
</comment>
<sequence length="158" mass="18453">MNEAWPEWVVNLGMIATFVGTLITFFVLYQTSKLSKLYNTKIGNEFITANIKQAYDKFNEKMKSIKRESLTNDDDGIKHEFWSLINECNGYALICKKEETDETMFSYIEKFRSATINLQGNLNIKDQLTYETVWSYYNNLAVLNEALRNLQSMRAKKV</sequence>
<evidence type="ECO:0000313" key="3">
    <source>
        <dbReference type="Proteomes" id="UP000290660"/>
    </source>
</evidence>
<evidence type="ECO:0000256" key="1">
    <source>
        <dbReference type="SAM" id="Phobius"/>
    </source>
</evidence>
<gene>
    <name evidence="2" type="ORF">EI538_17510</name>
</gene>
<keyword evidence="1" id="KW-0812">Transmembrane</keyword>
<dbReference type="AlphaFoldDB" id="A0A3V8I873"/>
<proteinExistence type="predicted"/>